<dbReference type="EMBL" id="EF147619">
    <property type="protein sequence ID" value="ABK95629.1"/>
    <property type="molecule type" value="mRNA"/>
</dbReference>
<organism evidence="1">
    <name type="scientific">Populus trichocarpa</name>
    <name type="common">Western balsam poplar</name>
    <name type="synonym">Populus balsamifera subsp. trichocarpa</name>
    <dbReference type="NCBI Taxonomy" id="3694"/>
    <lineage>
        <taxon>Eukaryota</taxon>
        <taxon>Viridiplantae</taxon>
        <taxon>Streptophyta</taxon>
        <taxon>Embryophyta</taxon>
        <taxon>Tracheophyta</taxon>
        <taxon>Spermatophyta</taxon>
        <taxon>Magnoliopsida</taxon>
        <taxon>eudicotyledons</taxon>
        <taxon>Gunneridae</taxon>
        <taxon>Pentapetalae</taxon>
        <taxon>rosids</taxon>
        <taxon>fabids</taxon>
        <taxon>Malpighiales</taxon>
        <taxon>Salicaceae</taxon>
        <taxon>Saliceae</taxon>
        <taxon>Populus</taxon>
    </lineage>
</organism>
<evidence type="ECO:0000313" key="1">
    <source>
        <dbReference type="EMBL" id="ABK95629.1"/>
    </source>
</evidence>
<accession>A9PGX6</accession>
<protein>
    <submittedName>
        <fullName evidence="1">Uncharacterized protein</fullName>
    </submittedName>
</protein>
<sequence>MRLIKEDPEFVLMIKNIDIYAPGNYRTCFSGSSGRAFSPHCASLS</sequence>
<proteinExistence type="evidence at transcript level"/>
<reference evidence="1" key="1">
    <citation type="journal article" date="2008" name="BMC Genomics">
        <title>Analysis of 4,664 high-quality sequence-finished poplar full-length cDNA clones and their utility for the discovery of genes responding to insect feeding.</title>
        <authorList>
            <person name="Ralph S.G."/>
            <person name="Chun H.J."/>
            <person name="Cooper D."/>
            <person name="Kirkpatrick R."/>
            <person name="Kolosova N."/>
            <person name="Gunter L."/>
            <person name="Tuskan G.A."/>
            <person name="Douglas C.J."/>
            <person name="Holt R.A."/>
            <person name="Jones S.J."/>
            <person name="Marra M.A."/>
            <person name="Bohlmann J."/>
        </authorList>
    </citation>
    <scope>NUCLEOTIDE SEQUENCE</scope>
    <source>
        <tissue evidence="1">Young and mature leaves</tissue>
    </source>
</reference>
<dbReference type="AlphaFoldDB" id="A9PGX6"/>
<name>A9PGX6_POPTR</name>